<evidence type="ECO:0000313" key="2">
    <source>
        <dbReference type="EMBL" id="MEZ0493983.1"/>
    </source>
</evidence>
<protein>
    <submittedName>
        <fullName evidence="2">DUF6343 family protein</fullName>
    </submittedName>
</protein>
<dbReference type="Proteomes" id="UP001566476">
    <property type="component" value="Unassembled WGS sequence"/>
</dbReference>
<keyword evidence="3" id="KW-1185">Reference proteome</keyword>
<dbReference type="RefSeq" id="WP_370720223.1">
    <property type="nucleotide sequence ID" value="NZ_JBGGTQ010000009.1"/>
</dbReference>
<reference evidence="2 3" key="1">
    <citation type="submission" date="2024-07" db="EMBL/GenBank/DDBJ databases">
        <authorList>
            <person name="Thanompreechachai J."/>
            <person name="Duangmal K."/>
        </authorList>
    </citation>
    <scope>NUCLEOTIDE SEQUENCE [LARGE SCALE GENOMIC DNA]</scope>
    <source>
        <strain evidence="2 3">TBRC 1896</strain>
    </source>
</reference>
<evidence type="ECO:0000313" key="3">
    <source>
        <dbReference type="Proteomes" id="UP001566476"/>
    </source>
</evidence>
<keyword evidence="1" id="KW-0812">Transmembrane</keyword>
<dbReference type="EMBL" id="JBGGTQ010000009">
    <property type="protein sequence ID" value="MEZ0493983.1"/>
    <property type="molecule type" value="Genomic_DNA"/>
</dbReference>
<dbReference type="InterPro" id="IPR045924">
    <property type="entry name" value="DUF6343"/>
</dbReference>
<feature type="transmembrane region" description="Helical" evidence="1">
    <location>
        <begin position="60"/>
        <end position="80"/>
    </location>
</feature>
<dbReference type="Pfam" id="PF19870">
    <property type="entry name" value="DUF6343"/>
    <property type="match status" value="1"/>
</dbReference>
<gene>
    <name evidence="2" type="ORF">AB2L28_17240</name>
</gene>
<keyword evidence="1" id="KW-0472">Membrane</keyword>
<sequence>MNQDDPGQPRGRTGSEARTARSPLRLRLVLAAFGLVVCTAFAVVWFTADEPPGGSRAPGWFLAALAVLAVVDLVVVGVRVRRRHR</sequence>
<proteinExistence type="predicted"/>
<keyword evidence="1" id="KW-1133">Transmembrane helix</keyword>
<comment type="caution">
    <text evidence="2">The sequence shown here is derived from an EMBL/GenBank/DDBJ whole genome shotgun (WGS) entry which is preliminary data.</text>
</comment>
<name>A0ABV4I5M4_9ACTN</name>
<evidence type="ECO:0000256" key="1">
    <source>
        <dbReference type="SAM" id="Phobius"/>
    </source>
</evidence>
<organism evidence="2 3">
    <name type="scientific">Kineococcus mangrovi</name>
    <dbReference type="NCBI Taxonomy" id="1660183"/>
    <lineage>
        <taxon>Bacteria</taxon>
        <taxon>Bacillati</taxon>
        <taxon>Actinomycetota</taxon>
        <taxon>Actinomycetes</taxon>
        <taxon>Kineosporiales</taxon>
        <taxon>Kineosporiaceae</taxon>
        <taxon>Kineococcus</taxon>
    </lineage>
</organism>
<feature type="transmembrane region" description="Helical" evidence="1">
    <location>
        <begin position="28"/>
        <end position="48"/>
    </location>
</feature>
<accession>A0ABV4I5M4</accession>